<dbReference type="Proteomes" id="UP000031036">
    <property type="component" value="Unassembled WGS sequence"/>
</dbReference>
<protein>
    <submittedName>
        <fullName evidence="3">Uncharacterized protein</fullName>
    </submittedName>
</protein>
<organism evidence="3 4">
    <name type="scientific">Toxocara canis</name>
    <name type="common">Canine roundworm</name>
    <dbReference type="NCBI Taxonomy" id="6265"/>
    <lineage>
        <taxon>Eukaryota</taxon>
        <taxon>Metazoa</taxon>
        <taxon>Ecdysozoa</taxon>
        <taxon>Nematoda</taxon>
        <taxon>Chromadorea</taxon>
        <taxon>Rhabditida</taxon>
        <taxon>Spirurina</taxon>
        <taxon>Ascaridomorpha</taxon>
        <taxon>Ascaridoidea</taxon>
        <taxon>Toxocaridae</taxon>
        <taxon>Toxocara</taxon>
    </lineage>
</organism>
<keyword evidence="2" id="KW-1133">Transmembrane helix</keyword>
<dbReference type="AlphaFoldDB" id="A0A0B2VHU3"/>
<dbReference type="STRING" id="6265.A0A0B2VHU3"/>
<accession>A0A0B2VHU3</accession>
<feature type="coiled-coil region" evidence="1">
    <location>
        <begin position="27"/>
        <end position="54"/>
    </location>
</feature>
<evidence type="ECO:0000256" key="1">
    <source>
        <dbReference type="SAM" id="Coils"/>
    </source>
</evidence>
<gene>
    <name evidence="3" type="ORF">Tcan_15600</name>
</gene>
<name>A0A0B2VHU3_TOXCA</name>
<evidence type="ECO:0000313" key="3">
    <source>
        <dbReference type="EMBL" id="KHN80984.1"/>
    </source>
</evidence>
<proteinExistence type="predicted"/>
<evidence type="ECO:0000313" key="4">
    <source>
        <dbReference type="Proteomes" id="UP000031036"/>
    </source>
</evidence>
<sequence>MLVYVYSSAERFLGVLLFIIVVWFVQARRDRNNRQRANRELAQAVNNVRHAQQGKR</sequence>
<keyword evidence="4" id="KW-1185">Reference proteome</keyword>
<evidence type="ECO:0000256" key="2">
    <source>
        <dbReference type="SAM" id="Phobius"/>
    </source>
</evidence>
<dbReference type="EMBL" id="JPKZ01001612">
    <property type="protein sequence ID" value="KHN80984.1"/>
    <property type="molecule type" value="Genomic_DNA"/>
</dbReference>
<keyword evidence="2" id="KW-0472">Membrane</keyword>
<reference evidence="3 4" key="1">
    <citation type="submission" date="2014-11" db="EMBL/GenBank/DDBJ databases">
        <title>Genetic blueprint of the zoonotic pathogen Toxocara canis.</title>
        <authorList>
            <person name="Zhu X.-Q."/>
            <person name="Korhonen P.K."/>
            <person name="Cai H."/>
            <person name="Young N.D."/>
            <person name="Nejsum P."/>
            <person name="von Samson-Himmelstjerna G."/>
            <person name="Boag P.R."/>
            <person name="Tan P."/>
            <person name="Li Q."/>
            <person name="Min J."/>
            <person name="Yang Y."/>
            <person name="Wang X."/>
            <person name="Fang X."/>
            <person name="Hall R.S."/>
            <person name="Hofmann A."/>
            <person name="Sternberg P.W."/>
            <person name="Jex A.R."/>
            <person name="Gasser R.B."/>
        </authorList>
    </citation>
    <scope>NUCLEOTIDE SEQUENCE [LARGE SCALE GENOMIC DNA]</scope>
    <source>
        <strain evidence="3">PN_DK_2014</strain>
    </source>
</reference>
<keyword evidence="1" id="KW-0175">Coiled coil</keyword>
<comment type="caution">
    <text evidence="3">The sequence shown here is derived from an EMBL/GenBank/DDBJ whole genome shotgun (WGS) entry which is preliminary data.</text>
</comment>
<feature type="transmembrane region" description="Helical" evidence="2">
    <location>
        <begin position="12"/>
        <end position="29"/>
    </location>
</feature>
<keyword evidence="2" id="KW-0812">Transmembrane</keyword>